<dbReference type="InterPro" id="IPR012292">
    <property type="entry name" value="Globin/Proto"/>
</dbReference>
<dbReference type="GO" id="GO:0020037">
    <property type="term" value="F:heme binding"/>
    <property type="evidence" value="ECO:0007669"/>
    <property type="project" value="InterPro"/>
</dbReference>
<dbReference type="InterPro" id="IPR044398">
    <property type="entry name" value="Globin-sensor_dom"/>
</dbReference>
<feature type="domain" description="STAS" evidence="2">
    <location>
        <begin position="86"/>
        <end position="197"/>
    </location>
</feature>
<keyword evidence="4" id="KW-1185">Reference proteome</keyword>
<gene>
    <name evidence="3" type="ORF">LNTAR_19867</name>
</gene>
<dbReference type="EMBL" id="ABCK01000017">
    <property type="protein sequence ID" value="EDM26363.1"/>
    <property type="molecule type" value="Genomic_DNA"/>
</dbReference>
<evidence type="ECO:0000259" key="2">
    <source>
        <dbReference type="PROSITE" id="PS50801"/>
    </source>
</evidence>
<dbReference type="GO" id="GO:0019825">
    <property type="term" value="F:oxygen binding"/>
    <property type="evidence" value="ECO:0007669"/>
    <property type="project" value="InterPro"/>
</dbReference>
<comment type="caution">
    <text evidence="3">The sequence shown here is derived from an EMBL/GenBank/DDBJ whole genome shotgun (WGS) entry which is preliminary data.</text>
</comment>
<reference evidence="3 4" key="1">
    <citation type="journal article" date="2010" name="J. Bacteriol.">
        <title>Genome sequence of Lentisphaera araneosa HTCC2155T, the type species of the order Lentisphaerales in the phylum Lentisphaerae.</title>
        <authorList>
            <person name="Thrash J.C."/>
            <person name="Cho J.C."/>
            <person name="Vergin K.L."/>
            <person name="Morris R.M."/>
            <person name="Giovannoni S.J."/>
        </authorList>
    </citation>
    <scope>NUCLEOTIDE SEQUENCE [LARGE SCALE GENOMIC DNA]</scope>
    <source>
        <strain evidence="3 4">HTCC2155</strain>
    </source>
</reference>
<dbReference type="SUPFAM" id="SSF52091">
    <property type="entry name" value="SpoIIaa-like"/>
    <property type="match status" value="1"/>
</dbReference>
<dbReference type="PANTHER" id="PTHR33745:SF3">
    <property type="entry name" value="RSBT CO-ANTAGONIST PROTEIN RSBRC"/>
    <property type="match status" value="1"/>
</dbReference>
<evidence type="ECO:0000313" key="3">
    <source>
        <dbReference type="EMBL" id="EDM26363.1"/>
    </source>
</evidence>
<dbReference type="PANTHER" id="PTHR33745">
    <property type="entry name" value="RSBT ANTAGONIST PROTEIN RSBS-RELATED"/>
    <property type="match status" value="1"/>
</dbReference>
<dbReference type="PROSITE" id="PS50801">
    <property type="entry name" value="STAS"/>
    <property type="match status" value="1"/>
</dbReference>
<protein>
    <submittedName>
        <fullName evidence="3">Anti-anti-sigma regulatory factor</fullName>
    </submittedName>
</protein>
<dbReference type="CDD" id="cd07041">
    <property type="entry name" value="STAS_RsbR_RsbS_like"/>
    <property type="match status" value="1"/>
</dbReference>
<organism evidence="3 4">
    <name type="scientific">Lentisphaera araneosa HTCC2155</name>
    <dbReference type="NCBI Taxonomy" id="313628"/>
    <lineage>
        <taxon>Bacteria</taxon>
        <taxon>Pseudomonadati</taxon>
        <taxon>Lentisphaerota</taxon>
        <taxon>Lentisphaeria</taxon>
        <taxon>Lentisphaerales</taxon>
        <taxon>Lentisphaeraceae</taxon>
        <taxon>Lentisphaera</taxon>
    </lineage>
</organism>
<keyword evidence="1" id="KW-0597">Phosphoprotein</keyword>
<accession>A6DPR8</accession>
<dbReference type="Proteomes" id="UP000004947">
    <property type="component" value="Unassembled WGS sequence"/>
</dbReference>
<dbReference type="Pfam" id="PF01740">
    <property type="entry name" value="STAS"/>
    <property type="match status" value="1"/>
</dbReference>
<evidence type="ECO:0000256" key="1">
    <source>
        <dbReference type="ARBA" id="ARBA00022553"/>
    </source>
</evidence>
<dbReference type="eggNOG" id="COG1366">
    <property type="taxonomic scope" value="Bacteria"/>
</dbReference>
<dbReference type="Pfam" id="PF11563">
    <property type="entry name" value="Protoglobin"/>
    <property type="match status" value="1"/>
</dbReference>
<dbReference type="InterPro" id="IPR051932">
    <property type="entry name" value="Bact_StressResp_Reg"/>
</dbReference>
<dbReference type="InterPro" id="IPR002645">
    <property type="entry name" value="STAS_dom"/>
</dbReference>
<dbReference type="RefSeq" id="WP_007279849.1">
    <property type="nucleotide sequence ID" value="NZ_ABCK01000017.1"/>
</dbReference>
<dbReference type="Gene3D" id="3.30.750.24">
    <property type="entry name" value="STAS domain"/>
    <property type="match status" value="1"/>
</dbReference>
<name>A6DPR8_9BACT</name>
<dbReference type="InterPro" id="IPR036513">
    <property type="entry name" value="STAS_dom_sf"/>
</dbReference>
<dbReference type="AlphaFoldDB" id="A6DPR8"/>
<sequence>MLSRETVGLTHARIGLSLSAYFVAVDHSLFIWIKRILSSKCEHDLDAICRAFTKLVHLDTMIVVEAFSFMTNKTISKQSQALMEMSTPVTEIWDDILMLPLVGIIDSKRSQDVMNSILSKIAQTQARICILDISGVAVVDTAVANHLIKISKATRLMGCECNFSGISPAIAQTIVELGIDVGSIRTNSNLKDALNHAFVSQGIGIVKG</sequence>
<evidence type="ECO:0000313" key="4">
    <source>
        <dbReference type="Proteomes" id="UP000004947"/>
    </source>
</evidence>
<dbReference type="STRING" id="313628.LNTAR_19867"/>
<proteinExistence type="predicted"/>
<dbReference type="Gene3D" id="1.10.490.10">
    <property type="entry name" value="Globins"/>
    <property type="match status" value="1"/>
</dbReference>